<dbReference type="PANTHER" id="PTHR13526">
    <property type="entry name" value="TRANSCRIPTION FACTOR SPT20 HOMOLOG"/>
    <property type="match status" value="1"/>
</dbReference>
<feature type="compositionally biased region" description="Polar residues" evidence="1">
    <location>
        <begin position="1"/>
        <end position="21"/>
    </location>
</feature>
<organism evidence="3 4">
    <name type="scientific">Mortierella isabellina</name>
    <name type="common">Filamentous fungus</name>
    <name type="synonym">Umbelopsis isabellina</name>
    <dbReference type="NCBI Taxonomy" id="91625"/>
    <lineage>
        <taxon>Eukaryota</taxon>
        <taxon>Fungi</taxon>
        <taxon>Fungi incertae sedis</taxon>
        <taxon>Mucoromycota</taxon>
        <taxon>Mucoromycotina</taxon>
        <taxon>Umbelopsidomycetes</taxon>
        <taxon>Umbelopsidales</taxon>
        <taxon>Umbelopsidaceae</taxon>
        <taxon>Umbelopsis</taxon>
    </lineage>
</organism>
<dbReference type="Proteomes" id="UP000654370">
    <property type="component" value="Unassembled WGS sequence"/>
</dbReference>
<feature type="region of interest" description="Disordered" evidence="1">
    <location>
        <begin position="54"/>
        <end position="76"/>
    </location>
</feature>
<evidence type="ECO:0000256" key="1">
    <source>
        <dbReference type="SAM" id="MobiDB-lite"/>
    </source>
</evidence>
<gene>
    <name evidence="3" type="ORF">INT43_007381</name>
</gene>
<dbReference type="OrthoDB" id="1932706at2759"/>
<dbReference type="InterPro" id="IPR046468">
    <property type="entry name" value="Spt20-like_SEP"/>
</dbReference>
<dbReference type="Pfam" id="PF12090">
    <property type="entry name" value="Spt20_SEP"/>
    <property type="match status" value="1"/>
</dbReference>
<evidence type="ECO:0000259" key="2">
    <source>
        <dbReference type="Pfam" id="PF12090"/>
    </source>
</evidence>
<feature type="compositionally biased region" description="Polar residues" evidence="1">
    <location>
        <begin position="54"/>
        <end position="64"/>
    </location>
</feature>
<dbReference type="GO" id="GO:0006357">
    <property type="term" value="P:regulation of transcription by RNA polymerase II"/>
    <property type="evidence" value="ECO:0007669"/>
    <property type="project" value="TreeGrafter"/>
</dbReference>
<name>A0A8H7UE86_MORIS</name>
<feature type="domain" description="Spt20-like SEP" evidence="2">
    <location>
        <begin position="75"/>
        <end position="258"/>
    </location>
</feature>
<evidence type="ECO:0000313" key="3">
    <source>
        <dbReference type="EMBL" id="KAG2182451.1"/>
    </source>
</evidence>
<dbReference type="InterPro" id="IPR021950">
    <property type="entry name" value="Spt20"/>
</dbReference>
<dbReference type="GO" id="GO:0000124">
    <property type="term" value="C:SAGA complex"/>
    <property type="evidence" value="ECO:0007669"/>
    <property type="project" value="InterPro"/>
</dbReference>
<sequence>MSLLQKSKGQQAQNQKANPSANHKLAMLQANQAAMAAMATQHTKRASQLARLQNAANKPTQTGKNTEKSKNGEPAPSLQIHLYSTYFKFENNGAFFSYKSQFKVRTLRLRVLLVTRDYLHDVVLQEFLKYVKERRLPPDLTDVFDSAGCKFHNGVIIIEVVDHRKPTKPENNNAEASKENQETDGEPTAIDASAPVVKRIEMKPDAQSIWNDICLLNEEGNLNMIESDALNVEAKLLVLNEEPLCLDPSFQVTRVANAIQYTQRDKKRKKKRKLNSYELAARKERKAENETLMALMDERAKRPYPFEPRFGNISFLQEWMSKKRKTDAEPIATVDDRKNKIKKGLQDVPTLPDGRRCIRTLRFERSEGERK</sequence>
<dbReference type="GO" id="GO:0003712">
    <property type="term" value="F:transcription coregulator activity"/>
    <property type="evidence" value="ECO:0007669"/>
    <property type="project" value="InterPro"/>
</dbReference>
<dbReference type="EMBL" id="JAEPQZ010000004">
    <property type="protein sequence ID" value="KAG2182451.1"/>
    <property type="molecule type" value="Genomic_DNA"/>
</dbReference>
<feature type="region of interest" description="Disordered" evidence="1">
    <location>
        <begin position="1"/>
        <end position="24"/>
    </location>
</feature>
<protein>
    <recommendedName>
        <fullName evidence="2">Spt20-like SEP domain-containing protein</fullName>
    </recommendedName>
</protein>
<accession>A0A8H7UE86</accession>
<dbReference type="AlphaFoldDB" id="A0A8H7UE86"/>
<comment type="caution">
    <text evidence="3">The sequence shown here is derived from an EMBL/GenBank/DDBJ whole genome shotgun (WGS) entry which is preliminary data.</text>
</comment>
<reference evidence="3" key="1">
    <citation type="submission" date="2020-12" db="EMBL/GenBank/DDBJ databases">
        <title>Metabolic potential, ecology and presence of endohyphal bacteria is reflected in genomic diversity of Mucoromycotina.</title>
        <authorList>
            <person name="Muszewska A."/>
            <person name="Okrasinska A."/>
            <person name="Steczkiewicz K."/>
            <person name="Drgas O."/>
            <person name="Orlowska M."/>
            <person name="Perlinska-Lenart U."/>
            <person name="Aleksandrzak-Piekarczyk T."/>
            <person name="Szatraj K."/>
            <person name="Zielenkiewicz U."/>
            <person name="Pilsyk S."/>
            <person name="Malc E."/>
            <person name="Mieczkowski P."/>
            <person name="Kruszewska J.S."/>
            <person name="Biernat P."/>
            <person name="Pawlowska J."/>
        </authorList>
    </citation>
    <scope>NUCLEOTIDE SEQUENCE</scope>
    <source>
        <strain evidence="3">WA0000067209</strain>
    </source>
</reference>
<keyword evidence="4" id="KW-1185">Reference proteome</keyword>
<evidence type="ECO:0000313" key="4">
    <source>
        <dbReference type="Proteomes" id="UP000654370"/>
    </source>
</evidence>
<feature type="region of interest" description="Disordered" evidence="1">
    <location>
        <begin position="166"/>
        <end position="188"/>
    </location>
</feature>
<dbReference type="PANTHER" id="PTHR13526:SF8">
    <property type="entry name" value="TRANSCRIPTION FACTOR SPT20 HOMOLOG"/>
    <property type="match status" value="1"/>
</dbReference>
<proteinExistence type="predicted"/>